<dbReference type="Gene3D" id="3.40.47.10">
    <property type="match status" value="1"/>
</dbReference>
<evidence type="ECO:0000313" key="4">
    <source>
        <dbReference type="EMBL" id="MBW5422952.1"/>
    </source>
</evidence>
<evidence type="ECO:0000313" key="5">
    <source>
        <dbReference type="Proteomes" id="UP001197114"/>
    </source>
</evidence>
<dbReference type="SUPFAM" id="SSF53901">
    <property type="entry name" value="Thiolase-like"/>
    <property type="match status" value="1"/>
</dbReference>
<evidence type="ECO:0000259" key="3">
    <source>
        <dbReference type="Pfam" id="PF08541"/>
    </source>
</evidence>
<name>A0ABS6YQU5_9ACTN</name>
<dbReference type="PANTHER" id="PTHR34069:SF2">
    <property type="entry name" value="BETA-KETOACYL-[ACYL-CARRIER-PROTEIN] SYNTHASE III"/>
    <property type="match status" value="1"/>
</dbReference>
<dbReference type="Proteomes" id="UP001197114">
    <property type="component" value="Unassembled WGS sequence"/>
</dbReference>
<evidence type="ECO:0000256" key="2">
    <source>
        <dbReference type="ARBA" id="ARBA00023315"/>
    </source>
</evidence>
<evidence type="ECO:0000256" key="1">
    <source>
        <dbReference type="ARBA" id="ARBA00022679"/>
    </source>
</evidence>
<keyword evidence="2" id="KW-0012">Acyltransferase</keyword>
<accession>A0ABS6YQU5</accession>
<dbReference type="EMBL" id="WMBF01000147">
    <property type="protein sequence ID" value="MBW5422952.1"/>
    <property type="molecule type" value="Genomic_DNA"/>
</dbReference>
<dbReference type="InterPro" id="IPR016039">
    <property type="entry name" value="Thiolase-like"/>
</dbReference>
<gene>
    <name evidence="4" type="ORF">GKQ77_15485</name>
</gene>
<dbReference type="RefSeq" id="WP_219689357.1">
    <property type="nucleotide sequence ID" value="NZ_WMBF01000147.1"/>
</dbReference>
<sequence length="369" mass="39339">MVAPNSFPYKITGLAVELGDQVDIATWAERAGIPDKKHPGSIMSGEALQHILGVTGKAWAPDRFTDARVLTQVARTALDSAAITVEDLDALILVSCTPFQVMLDQDALSLARDLGLPDAVAPLQLGAGCAGLARAAELTRKMNSERALVVAYNVTSRHAVDSRGALYSHGVGNKDHPFGEFLWASAALFSDALAAVVLTRAPDGDGMSFYSRDTHSFAGGPGLTDPLIHYPGGGVEHPPGKRNSTLLMSYGMNSDEIIDYYMRGMLENHQTLEQHRPGYLDQVSRVYTHQASPRLVEAFVESVGMPQEKTPSNAARFGNTVSPSTLALLQEDLAKGALSAEDLVCFSVVGSGPERGAFITSVHLGSRNP</sequence>
<reference evidence="4 5" key="1">
    <citation type="submission" date="2019-11" db="EMBL/GenBank/DDBJ databases">
        <authorList>
            <person name="Ay H."/>
        </authorList>
    </citation>
    <scope>NUCLEOTIDE SEQUENCE [LARGE SCALE GENOMIC DNA]</scope>
    <source>
        <strain evidence="4 5">BG9H</strain>
    </source>
</reference>
<proteinExistence type="predicted"/>
<keyword evidence="1" id="KW-0808">Transferase</keyword>
<dbReference type="InterPro" id="IPR013747">
    <property type="entry name" value="ACP_syn_III_C"/>
</dbReference>
<organism evidence="4 5">
    <name type="scientific">Streptomyces anatolicus</name>
    <dbReference type="NCBI Taxonomy" id="2675858"/>
    <lineage>
        <taxon>Bacteria</taxon>
        <taxon>Bacillati</taxon>
        <taxon>Actinomycetota</taxon>
        <taxon>Actinomycetes</taxon>
        <taxon>Kitasatosporales</taxon>
        <taxon>Streptomycetaceae</taxon>
        <taxon>Streptomyces</taxon>
    </lineage>
</organism>
<keyword evidence="5" id="KW-1185">Reference proteome</keyword>
<dbReference type="PANTHER" id="PTHR34069">
    <property type="entry name" value="3-OXOACYL-[ACYL-CARRIER-PROTEIN] SYNTHASE 3"/>
    <property type="match status" value="1"/>
</dbReference>
<comment type="caution">
    <text evidence="4">The sequence shown here is derived from an EMBL/GenBank/DDBJ whole genome shotgun (WGS) entry which is preliminary data.</text>
</comment>
<dbReference type="Pfam" id="PF08541">
    <property type="entry name" value="ACP_syn_III_C"/>
    <property type="match status" value="1"/>
</dbReference>
<feature type="domain" description="Beta-ketoacyl-[acyl-carrier-protein] synthase III C-terminal" evidence="3">
    <location>
        <begin position="281"/>
        <end position="359"/>
    </location>
</feature>
<protein>
    <recommendedName>
        <fullName evidence="3">Beta-ketoacyl-[acyl-carrier-protein] synthase III C-terminal domain-containing protein</fullName>
    </recommendedName>
</protein>